<dbReference type="EMBL" id="CM007892">
    <property type="protein sequence ID" value="OTG31874.1"/>
    <property type="molecule type" value="Genomic_DNA"/>
</dbReference>
<dbReference type="GO" id="GO:0005634">
    <property type="term" value="C:nucleus"/>
    <property type="evidence" value="ECO:0007669"/>
    <property type="project" value="UniProtKB-SubCell"/>
</dbReference>
<gene>
    <name evidence="5" type="ORF">HannXRQ_Chr03g0080511</name>
</gene>
<feature type="compositionally biased region" description="Polar residues" evidence="3">
    <location>
        <begin position="375"/>
        <end position="393"/>
    </location>
</feature>
<evidence type="ECO:0000256" key="2">
    <source>
        <dbReference type="ARBA" id="ARBA00023242"/>
    </source>
</evidence>
<dbReference type="STRING" id="4232.A0A251V8V1"/>
<feature type="domain" description="Mediator complex subunit 15 KIX" evidence="4">
    <location>
        <begin position="133"/>
        <end position="208"/>
    </location>
</feature>
<feature type="compositionally biased region" description="Low complexity" evidence="3">
    <location>
        <begin position="573"/>
        <end position="585"/>
    </location>
</feature>
<evidence type="ECO:0000256" key="3">
    <source>
        <dbReference type="SAM" id="MobiDB-lite"/>
    </source>
</evidence>
<feature type="region of interest" description="Disordered" evidence="3">
    <location>
        <begin position="373"/>
        <end position="393"/>
    </location>
</feature>
<dbReference type="Proteomes" id="UP000215914">
    <property type="component" value="Chromosome 3"/>
</dbReference>
<keyword evidence="6" id="KW-1185">Reference proteome</keyword>
<sequence>MDTLKTHLPFSGYERLQELKKIAQRVEVEIYTAATSQSEYARKICLNILIMETRLQTLMRSNSAADTVNRSVPLDSTAQTRKKDGGDWQEEIYEKIKALKDLYLLDLKDLYLLDLRPTRCSSGAVGDTAMESGDWRAQLQADSRERIVNKLMDTLTRHLPFSGYEELQEVKKIAETVEEEIYTGVTNLSEYARLLCLIMLTMETRLRNFMSDSMQSNSAANSVNPSNPGSEVTQQVDNPQQLLQRQRTTGQQNLLSSLPQSSQELIGQSTMTYVFGQNSNMKNLQNMPGAVGDPTKESDNWRAQLQADARERSVKNIVDTLKMHLPFAGDEELQGLKKIAETVEEKIYTASISQTDYFRKISVKILDLEDRSKSPMRSNAVTNSVNPSNPGSEVMQQVNNQVKQPSIHVPSNNTQQVMSKNMHGNIGLDGMYNYSGLSSSALPPGSALQQPTMTNVAGQSLNMQNMSSFRQNPLSGKQYNSSNILQQRQQLLMLQQQRLMNQQNEFSSLVQPSQQLIGQSTTTNVAGQNLKMQNIQNIPQRNQAMGLSESQQLLLQQLRQQQSFIGQQNRLSSPLQSSQPLIGQSTTPTNVAGQNLKMPNIKNMSPMPQPINMPNQKQDMQSSANVLPTQVQQSQPQLQQQVTPPHMQSPLGLQLGMQQQPNLLQRNTQQRLPTASGFPLQNVIDQRKQPIQKQKVMPAASSTSLDSTARTGIPNGDDWQEKAYQEIKAMKDKYLPDLIDIHQKFISKLQQHNSLPQHPINVQIEKLIVFKHVLERYMQFLQIPKNGISESYKDKLPVYEKHIINVINSNKQVQSHENQMNLEGSMAQMKLNDIGSLQQSTTASPSVDSKSSTENDELHTPQVLSGSQ</sequence>
<evidence type="ECO:0000256" key="1">
    <source>
        <dbReference type="ARBA" id="ARBA00004123"/>
    </source>
</evidence>
<dbReference type="PANTHER" id="PTHR33137">
    <property type="entry name" value="MEDIATOR OF RNA POLYMERASE II TRANSCRIPTION SUBUNIT 15A-RELATED"/>
    <property type="match status" value="1"/>
</dbReference>
<feature type="domain" description="Mediator complex subunit 15 KIX" evidence="4">
    <location>
        <begin position="299"/>
        <end position="377"/>
    </location>
</feature>
<dbReference type="GO" id="GO:0003713">
    <property type="term" value="F:transcription coactivator activity"/>
    <property type="evidence" value="ECO:0007669"/>
    <property type="project" value="InterPro"/>
</dbReference>
<protein>
    <submittedName>
        <fullName evidence="5">Putative coactivator CBP, KIX domain-containing protein</fullName>
    </submittedName>
</protein>
<feature type="region of interest" description="Disordered" evidence="3">
    <location>
        <begin position="691"/>
        <end position="717"/>
    </location>
</feature>
<dbReference type="AlphaFoldDB" id="A0A251V8V1"/>
<feature type="region of interest" description="Disordered" evidence="3">
    <location>
        <begin position="837"/>
        <end position="868"/>
    </location>
</feature>
<dbReference type="Pfam" id="PF16987">
    <property type="entry name" value="KIX_2"/>
    <property type="match status" value="3"/>
</dbReference>
<proteinExistence type="predicted"/>
<comment type="subcellular location">
    <subcellularLocation>
        <location evidence="1">Nucleus</location>
    </subcellularLocation>
</comment>
<feature type="domain" description="Mediator complex subunit 15 KIX" evidence="4">
    <location>
        <begin position="1"/>
        <end position="59"/>
    </location>
</feature>
<organism evidence="5 6">
    <name type="scientific">Helianthus annuus</name>
    <name type="common">Common sunflower</name>
    <dbReference type="NCBI Taxonomy" id="4232"/>
    <lineage>
        <taxon>Eukaryota</taxon>
        <taxon>Viridiplantae</taxon>
        <taxon>Streptophyta</taxon>
        <taxon>Embryophyta</taxon>
        <taxon>Tracheophyta</taxon>
        <taxon>Spermatophyta</taxon>
        <taxon>Magnoliopsida</taxon>
        <taxon>eudicotyledons</taxon>
        <taxon>Gunneridae</taxon>
        <taxon>Pentapetalae</taxon>
        <taxon>asterids</taxon>
        <taxon>campanulids</taxon>
        <taxon>Asterales</taxon>
        <taxon>Asteraceae</taxon>
        <taxon>Asteroideae</taxon>
        <taxon>Heliantheae alliance</taxon>
        <taxon>Heliantheae</taxon>
        <taxon>Helianthus</taxon>
    </lineage>
</organism>
<dbReference type="PANTHER" id="PTHR33137:SF4">
    <property type="entry name" value="MEDIATOR OF RNA POLYMERASE II TRANSCRIPTION SUBUNIT 15A-RELATED"/>
    <property type="match status" value="1"/>
</dbReference>
<keyword evidence="2" id="KW-0539">Nucleus</keyword>
<dbReference type="InterPro" id="IPR036529">
    <property type="entry name" value="KIX_dom_sf"/>
</dbReference>
<dbReference type="InterPro" id="IPR044661">
    <property type="entry name" value="MED15a/b/c-like"/>
</dbReference>
<feature type="compositionally biased region" description="Low complexity" evidence="3">
    <location>
        <begin position="216"/>
        <end position="228"/>
    </location>
</feature>
<evidence type="ECO:0000313" key="5">
    <source>
        <dbReference type="EMBL" id="OTG31874.1"/>
    </source>
</evidence>
<dbReference type="FunFam" id="1.10.246.20:FF:000003">
    <property type="entry name" value="Mediator of RNA polymerase II transcription subunit 15a"/>
    <property type="match status" value="2"/>
</dbReference>
<dbReference type="InParanoid" id="A0A251V8V1"/>
<evidence type="ECO:0000313" key="6">
    <source>
        <dbReference type="Proteomes" id="UP000215914"/>
    </source>
</evidence>
<evidence type="ECO:0000259" key="4">
    <source>
        <dbReference type="Pfam" id="PF16987"/>
    </source>
</evidence>
<dbReference type="InterPro" id="IPR036546">
    <property type="entry name" value="MED15_KIX"/>
</dbReference>
<feature type="compositionally biased region" description="Polar residues" evidence="3">
    <location>
        <begin position="700"/>
        <end position="710"/>
    </location>
</feature>
<reference evidence="6" key="1">
    <citation type="journal article" date="2017" name="Nature">
        <title>The sunflower genome provides insights into oil metabolism, flowering and Asterid evolution.</title>
        <authorList>
            <person name="Badouin H."/>
            <person name="Gouzy J."/>
            <person name="Grassa C.J."/>
            <person name="Murat F."/>
            <person name="Staton S.E."/>
            <person name="Cottret L."/>
            <person name="Lelandais-Briere C."/>
            <person name="Owens G.L."/>
            <person name="Carrere S."/>
            <person name="Mayjonade B."/>
            <person name="Legrand L."/>
            <person name="Gill N."/>
            <person name="Kane N.C."/>
            <person name="Bowers J.E."/>
            <person name="Hubner S."/>
            <person name="Bellec A."/>
            <person name="Berard A."/>
            <person name="Berges H."/>
            <person name="Blanchet N."/>
            <person name="Boniface M.C."/>
            <person name="Brunel D."/>
            <person name="Catrice O."/>
            <person name="Chaidir N."/>
            <person name="Claudel C."/>
            <person name="Donnadieu C."/>
            <person name="Faraut T."/>
            <person name="Fievet G."/>
            <person name="Helmstetter N."/>
            <person name="King M."/>
            <person name="Knapp S.J."/>
            <person name="Lai Z."/>
            <person name="Le Paslier M.C."/>
            <person name="Lippi Y."/>
            <person name="Lorenzon L."/>
            <person name="Mandel J.R."/>
            <person name="Marage G."/>
            <person name="Marchand G."/>
            <person name="Marquand E."/>
            <person name="Bret-Mestries E."/>
            <person name="Morien E."/>
            <person name="Nambeesan S."/>
            <person name="Nguyen T."/>
            <person name="Pegot-Espagnet P."/>
            <person name="Pouilly N."/>
            <person name="Raftis F."/>
            <person name="Sallet E."/>
            <person name="Schiex T."/>
            <person name="Thomas J."/>
            <person name="Vandecasteele C."/>
            <person name="Vares D."/>
            <person name="Vear F."/>
            <person name="Vautrin S."/>
            <person name="Crespi M."/>
            <person name="Mangin B."/>
            <person name="Burke J.M."/>
            <person name="Salse J."/>
            <person name="Munos S."/>
            <person name="Vincourt P."/>
            <person name="Rieseberg L.H."/>
            <person name="Langlade N.B."/>
        </authorList>
    </citation>
    <scope>NUCLEOTIDE SEQUENCE [LARGE SCALE GENOMIC DNA]</scope>
    <source>
        <strain evidence="6">cv. SF193</strain>
    </source>
</reference>
<accession>A0A251V8V1</accession>
<dbReference type="Gene3D" id="1.10.246.20">
    <property type="entry name" value="Coactivator CBP, KIX domain"/>
    <property type="match status" value="3"/>
</dbReference>
<dbReference type="SUPFAM" id="SSF47040">
    <property type="entry name" value="Kix domain of CBP (creb binding protein)"/>
    <property type="match status" value="2"/>
</dbReference>
<dbReference type="GO" id="GO:0031490">
    <property type="term" value="F:chromatin DNA binding"/>
    <property type="evidence" value="ECO:0000318"/>
    <property type="project" value="GO_Central"/>
</dbReference>
<feature type="region of interest" description="Disordered" evidence="3">
    <location>
        <begin position="213"/>
        <end position="236"/>
    </location>
</feature>
<feature type="compositionally biased region" description="Polar residues" evidence="3">
    <location>
        <begin position="837"/>
        <end position="850"/>
    </location>
</feature>
<name>A0A251V8V1_HELAN</name>
<feature type="region of interest" description="Disordered" evidence="3">
    <location>
        <begin position="573"/>
        <end position="596"/>
    </location>
</feature>